<evidence type="ECO:0000256" key="2">
    <source>
        <dbReference type="ARBA" id="ARBA00004742"/>
    </source>
</evidence>
<dbReference type="InterPro" id="IPR035990">
    <property type="entry name" value="TIM_sf"/>
</dbReference>
<comment type="catalytic activity">
    <reaction evidence="10">
        <text>D-glyceraldehyde 3-phosphate = dihydroxyacetone phosphate</text>
        <dbReference type="Rhea" id="RHEA:18585"/>
        <dbReference type="ChEBI" id="CHEBI:57642"/>
        <dbReference type="ChEBI" id="CHEBI:59776"/>
        <dbReference type="EC" id="5.3.1.1"/>
    </reaction>
    <physiologicalReaction direction="left-to-right" evidence="10">
        <dbReference type="Rhea" id="RHEA:18586"/>
    </physiologicalReaction>
</comment>
<dbReference type="PROSITE" id="PS50237">
    <property type="entry name" value="HECT"/>
    <property type="match status" value="1"/>
</dbReference>
<dbReference type="GO" id="GO:0046166">
    <property type="term" value="P:glyceraldehyde-3-phosphate biosynthetic process"/>
    <property type="evidence" value="ECO:0007669"/>
    <property type="project" value="TreeGrafter"/>
</dbReference>
<dbReference type="PROSITE" id="PS51440">
    <property type="entry name" value="TIM_2"/>
    <property type="match status" value="1"/>
</dbReference>
<dbReference type="HAMAP" id="MF_00147_B">
    <property type="entry name" value="TIM_B"/>
    <property type="match status" value="1"/>
</dbReference>
<keyword evidence="9" id="KW-0413">Isomerase</keyword>
<dbReference type="GO" id="GO:0006096">
    <property type="term" value="P:glycolytic process"/>
    <property type="evidence" value="ECO:0007669"/>
    <property type="project" value="UniProtKB-KW"/>
</dbReference>
<comment type="pathway">
    <text evidence="2">Carbohydrate biosynthesis; gluconeogenesis.</text>
</comment>
<dbReference type="GO" id="GO:0005829">
    <property type="term" value="C:cytosol"/>
    <property type="evidence" value="ECO:0007669"/>
    <property type="project" value="TreeGrafter"/>
</dbReference>
<evidence type="ECO:0000259" key="14">
    <source>
        <dbReference type="PROSITE" id="PS50237"/>
    </source>
</evidence>
<sequence length="945" mass="104183">MPRKPIVGGNWKCNPKTIKEALQLIQDWKNQVPVDKRKIEVFACPMMPHLLKVKQPLEKMGISACAQNCSKTGEGAFTGEVSAAQLKDSRVQWTLVGHSERRTKYGETDEDVAEKVAQALAADVKVVLAIGELLEEREGGKTNEINERMLAPVIKKVKAEDWNRIVIAYEPVWAIGTGKVATPEQAEETHAAIRAYLAKAVSEEVAEKVRIQYGGSVTVENCRLLLRDFHDFAELVQELSPMFSEVTCNTKGNPTAHGTLDLGAALPNNTLILIFPWTLATMVCGDCARDTRLAAPLAPSGAKALHQPGPGAAGVRPQLNYARRAFQFRALAIRFSVQGLLTTLFVVRAAQIGQLQRWGGLVAKLSDDPFWLSAALLGVASILLPVPRVILAAPAVVVMLFCEVELEPGLFFGAVAWLMQTLQLLSELICSVKEFLLCILHSWTLLPQRAAGRDSGGPSGLRAVEWGAALVFPLCVAAVVYHVVAMRLERWMARQRLRRGLQTALASPFRAEFDGNFGRQGHAGRHRKDSSFSLQFINSGNFSEEQLASFKQKLPILLEARRGLLAQEAEDEEMLQDHFELHVRRSHILADSWEALQEAAYLELLAPKLRIEYEGEQAQDQGGVAQDWFCGVGHALAADAGKDESSSILTMGKSSRMLIPRPVQSKEADGSAEGRYRDLFVCGRFLALATLHGGRPLPMPLSPFVCKYLVGAPVELSDMKHLDSDFYRQRVEPLLRPNGLEEVESALGEPLTFLSVPTELRPAEELEPGGASRVVNKQNLHRYLVLLCEAFLCSELREELQCLVQGFWDVLPLEALRAAHLEASDLAILLTGSCGVDVGEWRRCSEEQADAGLVISWFWEIVEEMPEELRRQLLRFATGSARLPPGGFAALKPRFAVVVSAAGSEEHLPHAHTCINQLVLHRYASKEQLRCKLSKALPTESFGFA</sequence>
<dbReference type="GO" id="GO:0006094">
    <property type="term" value="P:gluconeogenesis"/>
    <property type="evidence" value="ECO:0007669"/>
    <property type="project" value="UniProtKB-KW"/>
</dbReference>
<dbReference type="EMBL" id="CAJNDS010002772">
    <property type="protein sequence ID" value="CAE7591786.1"/>
    <property type="molecule type" value="Genomic_DNA"/>
</dbReference>
<dbReference type="InterPro" id="IPR000569">
    <property type="entry name" value="HECT_dom"/>
</dbReference>
<keyword evidence="6" id="KW-0312">Gluconeogenesis</keyword>
<dbReference type="InterPro" id="IPR000652">
    <property type="entry name" value="Triosephosphate_isomerase"/>
</dbReference>
<keyword evidence="13" id="KW-0812">Transmembrane</keyword>
<protein>
    <recommendedName>
        <fullName evidence="5">triose-phosphate isomerase</fullName>
        <ecNumber evidence="5">5.3.1.1</ecNumber>
    </recommendedName>
</protein>
<gene>
    <name evidence="15" type="primary">Tpi</name>
    <name evidence="15" type="ORF">SNAT2548_LOCUS33690</name>
</gene>
<dbReference type="Gene3D" id="3.90.1750.10">
    <property type="entry name" value="Hect, E3 ligase catalytic domains"/>
    <property type="match status" value="1"/>
</dbReference>
<dbReference type="PANTHER" id="PTHR21139:SF2">
    <property type="entry name" value="TRIOSEPHOSPHATE ISOMERASE"/>
    <property type="match status" value="1"/>
</dbReference>
<dbReference type="Pfam" id="PF00121">
    <property type="entry name" value="TIM"/>
    <property type="match status" value="1"/>
</dbReference>
<evidence type="ECO:0000256" key="8">
    <source>
        <dbReference type="ARBA" id="ARBA00023152"/>
    </source>
</evidence>
<dbReference type="Gene3D" id="3.30.2410.10">
    <property type="entry name" value="Hect, E3 ligase catalytic domain"/>
    <property type="match status" value="1"/>
</dbReference>
<organism evidence="15 16">
    <name type="scientific">Symbiodinium natans</name>
    <dbReference type="NCBI Taxonomy" id="878477"/>
    <lineage>
        <taxon>Eukaryota</taxon>
        <taxon>Sar</taxon>
        <taxon>Alveolata</taxon>
        <taxon>Dinophyceae</taxon>
        <taxon>Suessiales</taxon>
        <taxon>Symbiodiniaceae</taxon>
        <taxon>Symbiodinium</taxon>
    </lineage>
</organism>
<dbReference type="InterPro" id="IPR013785">
    <property type="entry name" value="Aldolase_TIM"/>
</dbReference>
<dbReference type="InterPro" id="IPR035983">
    <property type="entry name" value="Hect_E3_ubiquitin_ligase"/>
</dbReference>
<reference evidence="15" key="1">
    <citation type="submission" date="2021-02" db="EMBL/GenBank/DDBJ databases">
        <authorList>
            <person name="Dougan E. K."/>
            <person name="Rhodes N."/>
            <person name="Thang M."/>
            <person name="Chan C."/>
        </authorList>
    </citation>
    <scope>NUCLEOTIDE SEQUENCE</scope>
</reference>
<feature type="transmembrane region" description="Helical" evidence="13">
    <location>
        <begin position="466"/>
        <end position="488"/>
    </location>
</feature>
<evidence type="ECO:0000256" key="12">
    <source>
        <dbReference type="PROSITE-ProRule" id="PRU00104"/>
    </source>
</evidence>
<comment type="similarity">
    <text evidence="3">Belongs to the triosephosphate isomerase family.</text>
</comment>
<comment type="caution">
    <text evidence="15">The sequence shown here is derived from an EMBL/GenBank/DDBJ whole genome shotgun (WGS) entry which is preliminary data.</text>
</comment>
<dbReference type="InterPro" id="IPR022896">
    <property type="entry name" value="TrioseP_Isoase_bac/euk"/>
</dbReference>
<evidence type="ECO:0000256" key="6">
    <source>
        <dbReference type="ARBA" id="ARBA00022432"/>
    </source>
</evidence>
<evidence type="ECO:0000256" key="1">
    <source>
        <dbReference type="ARBA" id="ARBA00004680"/>
    </source>
</evidence>
<name>A0A812UYP6_9DINO</name>
<evidence type="ECO:0000256" key="3">
    <source>
        <dbReference type="ARBA" id="ARBA00007422"/>
    </source>
</evidence>
<accession>A0A812UYP6</accession>
<dbReference type="GO" id="GO:0004807">
    <property type="term" value="F:triose-phosphate isomerase activity"/>
    <property type="evidence" value="ECO:0007669"/>
    <property type="project" value="UniProtKB-EC"/>
</dbReference>
<dbReference type="Pfam" id="PF00632">
    <property type="entry name" value="HECT"/>
    <property type="match status" value="1"/>
</dbReference>
<feature type="active site" description="Glycyl thioester intermediate" evidence="12">
    <location>
        <position position="914"/>
    </location>
</feature>
<dbReference type="SMART" id="SM00119">
    <property type="entry name" value="HECTc"/>
    <property type="match status" value="1"/>
</dbReference>
<dbReference type="SUPFAM" id="SSF56204">
    <property type="entry name" value="Hect, E3 ligase catalytic domain"/>
    <property type="match status" value="1"/>
</dbReference>
<feature type="domain" description="HECT" evidence="14">
    <location>
        <begin position="601"/>
        <end position="945"/>
    </location>
</feature>
<evidence type="ECO:0000313" key="16">
    <source>
        <dbReference type="Proteomes" id="UP000604046"/>
    </source>
</evidence>
<dbReference type="InterPro" id="IPR020861">
    <property type="entry name" value="Triosephosphate_isomerase_AS"/>
</dbReference>
<evidence type="ECO:0000256" key="13">
    <source>
        <dbReference type="SAM" id="Phobius"/>
    </source>
</evidence>
<dbReference type="PANTHER" id="PTHR21139">
    <property type="entry name" value="TRIOSEPHOSPHATE ISOMERASE"/>
    <property type="match status" value="1"/>
</dbReference>
<dbReference type="GO" id="GO:0019563">
    <property type="term" value="P:glycerol catabolic process"/>
    <property type="evidence" value="ECO:0007669"/>
    <property type="project" value="TreeGrafter"/>
</dbReference>
<evidence type="ECO:0000256" key="10">
    <source>
        <dbReference type="ARBA" id="ARBA00052432"/>
    </source>
</evidence>
<evidence type="ECO:0000256" key="4">
    <source>
        <dbReference type="ARBA" id="ARBA00011738"/>
    </source>
</evidence>
<evidence type="ECO:0000256" key="11">
    <source>
        <dbReference type="ARBA" id="ARBA00056661"/>
    </source>
</evidence>
<comment type="function">
    <text evidence="11">Catalyzes the interconversion of glyceraldehyde 3-phosphate and dihydroxyacetone phosphate in the glycolytic and gluconeogenic pathways.</text>
</comment>
<keyword evidence="16" id="KW-1185">Reference proteome</keyword>
<dbReference type="OrthoDB" id="408812at2759"/>
<evidence type="ECO:0000256" key="9">
    <source>
        <dbReference type="ARBA" id="ARBA00023235"/>
    </source>
</evidence>
<dbReference type="AlphaFoldDB" id="A0A812UYP6"/>
<dbReference type="GO" id="GO:0004842">
    <property type="term" value="F:ubiquitin-protein transferase activity"/>
    <property type="evidence" value="ECO:0007669"/>
    <property type="project" value="InterPro"/>
</dbReference>
<dbReference type="SUPFAM" id="SSF51351">
    <property type="entry name" value="Triosephosphate isomerase (TIM)"/>
    <property type="match status" value="1"/>
</dbReference>
<keyword evidence="13" id="KW-0472">Membrane</keyword>
<feature type="transmembrane region" description="Helical" evidence="13">
    <location>
        <begin position="370"/>
        <end position="401"/>
    </location>
</feature>
<dbReference type="FunFam" id="3.20.20.70:FF:000016">
    <property type="entry name" value="Triosephosphate isomerase"/>
    <property type="match status" value="1"/>
</dbReference>
<dbReference type="Gene3D" id="3.20.20.70">
    <property type="entry name" value="Aldolase class I"/>
    <property type="match status" value="1"/>
</dbReference>
<proteinExistence type="inferred from homology"/>
<keyword evidence="13" id="KW-1133">Transmembrane helix</keyword>
<dbReference type="NCBIfam" id="TIGR00419">
    <property type="entry name" value="tim"/>
    <property type="match status" value="1"/>
</dbReference>
<dbReference type="Gene3D" id="3.30.2160.10">
    <property type="entry name" value="Hect, E3 ligase catalytic domain"/>
    <property type="match status" value="1"/>
</dbReference>
<comment type="subunit">
    <text evidence="4">Homodimer.</text>
</comment>
<evidence type="ECO:0000256" key="7">
    <source>
        <dbReference type="ARBA" id="ARBA00022786"/>
    </source>
</evidence>
<dbReference type="EC" id="5.3.1.1" evidence="5"/>
<keyword evidence="7 12" id="KW-0833">Ubl conjugation pathway</keyword>
<keyword evidence="8" id="KW-0324">Glycolysis</keyword>
<comment type="pathway">
    <text evidence="1">Carbohydrate degradation; glycolysis; D-glyceraldehyde 3-phosphate from glycerone phosphate: step 1/1.</text>
</comment>
<dbReference type="Proteomes" id="UP000604046">
    <property type="component" value="Unassembled WGS sequence"/>
</dbReference>
<dbReference type="CDD" id="cd00311">
    <property type="entry name" value="TIM"/>
    <property type="match status" value="1"/>
</dbReference>
<feature type="transmembrane region" description="Helical" evidence="13">
    <location>
        <begin position="331"/>
        <end position="350"/>
    </location>
</feature>
<evidence type="ECO:0000256" key="5">
    <source>
        <dbReference type="ARBA" id="ARBA00011940"/>
    </source>
</evidence>
<evidence type="ECO:0000313" key="15">
    <source>
        <dbReference type="EMBL" id="CAE7591786.1"/>
    </source>
</evidence>
<dbReference type="PROSITE" id="PS00171">
    <property type="entry name" value="TIM_1"/>
    <property type="match status" value="1"/>
</dbReference>